<dbReference type="RefSeq" id="WP_006077680.1">
    <property type="nucleotide sequence ID" value="NZ_AOMD01000021.1"/>
</dbReference>
<feature type="domain" description="Sulfatase N-terminal" evidence="2">
    <location>
        <begin position="3"/>
        <end position="307"/>
    </location>
</feature>
<gene>
    <name evidence="3" type="ORF">C449_09134</name>
</gene>
<dbReference type="InterPro" id="IPR052701">
    <property type="entry name" value="GAG_Ulvan_Degrading_Sulfatases"/>
</dbReference>
<dbReference type="PANTHER" id="PTHR43751">
    <property type="entry name" value="SULFATASE"/>
    <property type="match status" value="1"/>
</dbReference>
<dbReference type="AlphaFoldDB" id="M0MK26"/>
<sequence length="436" mass="49441">MTRNIVLVTVDSLRADHCGFLDGDPATLTPTLDTLAEEGVVFENAIAPGPRTPSSMPASFTGEPMRPAEDDGEDYWQRQRARIRRHMQRHRSVAERLRDRGYATIGVTANPWTQGTAFDAGFDRFVAVNGETLESYGPPLFKRIDRGLHGTRLGDRLFWHNKREWFIRWTDFYDTITTGLAAASRPVFLWVFLLDTHQPYITPRRFRRESSALGMYYASFTELSREGSIPGRVETRLRQAYRDSVRSTDAFIDRLWHDCADDDPILVVHGDHGEAFGEHGTYGHERQLYGENLHVPFLVANAGQRARIRSPTSLRRLPNVITALAERRSFDPVAFGTDFVTSTTENGEKTAVSGRHWRYILNTDGEELYHLASDPYERTSVAAQFPAVASSLRPLAERQHDDRHERVTIADAARTTAVERREAVECRPNRGVVGNE</sequence>
<dbReference type="InterPro" id="IPR000917">
    <property type="entry name" value="Sulfatase_N"/>
</dbReference>
<name>M0MK26_9EURY</name>
<dbReference type="InParanoid" id="M0MK26"/>
<dbReference type="PATRIC" id="fig|1227455.4.peg.1872"/>
<reference evidence="3 4" key="1">
    <citation type="journal article" date="2014" name="PLoS Genet.">
        <title>Phylogenetically driven sequencing of extremely halophilic archaea reveals strategies for static and dynamic osmo-response.</title>
        <authorList>
            <person name="Becker E.A."/>
            <person name="Seitzer P.M."/>
            <person name="Tritt A."/>
            <person name="Larsen D."/>
            <person name="Krusor M."/>
            <person name="Yao A.I."/>
            <person name="Wu D."/>
            <person name="Madern D."/>
            <person name="Eisen J.A."/>
            <person name="Darling A.E."/>
            <person name="Facciotti M.T."/>
        </authorList>
    </citation>
    <scope>NUCLEOTIDE SEQUENCE [LARGE SCALE GENOMIC DNA]</scope>
    <source>
        <strain evidence="3 4">DSM 5350</strain>
    </source>
</reference>
<evidence type="ECO:0000313" key="4">
    <source>
        <dbReference type="Proteomes" id="UP000011669"/>
    </source>
</evidence>
<evidence type="ECO:0000313" key="3">
    <source>
        <dbReference type="EMBL" id="EMA44810.1"/>
    </source>
</evidence>
<dbReference type="PANTHER" id="PTHR43751:SF3">
    <property type="entry name" value="SULFATASE N-TERMINAL DOMAIN-CONTAINING PROTEIN"/>
    <property type="match status" value="1"/>
</dbReference>
<comment type="caution">
    <text evidence="3">The sequence shown here is derived from an EMBL/GenBank/DDBJ whole genome shotgun (WGS) entry which is preliminary data.</text>
</comment>
<dbReference type="EMBL" id="AOMD01000021">
    <property type="protein sequence ID" value="EMA44810.1"/>
    <property type="molecule type" value="Genomic_DNA"/>
</dbReference>
<evidence type="ECO:0000259" key="2">
    <source>
        <dbReference type="Pfam" id="PF00884"/>
    </source>
</evidence>
<proteinExistence type="predicted"/>
<organism evidence="3 4">
    <name type="scientific">Halococcus saccharolyticus DSM 5350</name>
    <dbReference type="NCBI Taxonomy" id="1227455"/>
    <lineage>
        <taxon>Archaea</taxon>
        <taxon>Methanobacteriati</taxon>
        <taxon>Methanobacteriota</taxon>
        <taxon>Stenosarchaea group</taxon>
        <taxon>Halobacteria</taxon>
        <taxon>Halobacteriales</taxon>
        <taxon>Halococcaceae</taxon>
        <taxon>Halococcus</taxon>
    </lineage>
</organism>
<feature type="region of interest" description="Disordered" evidence="1">
    <location>
        <begin position="46"/>
        <end position="72"/>
    </location>
</feature>
<evidence type="ECO:0000256" key="1">
    <source>
        <dbReference type="SAM" id="MobiDB-lite"/>
    </source>
</evidence>
<dbReference type="Pfam" id="PF00884">
    <property type="entry name" value="Sulfatase"/>
    <property type="match status" value="1"/>
</dbReference>
<accession>M0MK26</accession>
<dbReference type="STRING" id="1227455.C449_09134"/>
<protein>
    <submittedName>
        <fullName evidence="3">Arylsulfatase</fullName>
    </submittedName>
</protein>
<keyword evidence="4" id="KW-1185">Reference proteome</keyword>
<dbReference type="Gene3D" id="3.40.720.10">
    <property type="entry name" value="Alkaline Phosphatase, subunit A"/>
    <property type="match status" value="1"/>
</dbReference>
<dbReference type="Proteomes" id="UP000011669">
    <property type="component" value="Unassembled WGS sequence"/>
</dbReference>
<dbReference type="InterPro" id="IPR017850">
    <property type="entry name" value="Alkaline_phosphatase_core_sf"/>
</dbReference>
<dbReference type="OrthoDB" id="3164at2157"/>
<dbReference type="SUPFAM" id="SSF53649">
    <property type="entry name" value="Alkaline phosphatase-like"/>
    <property type="match status" value="1"/>
</dbReference>